<proteinExistence type="predicted"/>
<keyword evidence="3" id="KW-1185">Reference proteome</keyword>
<reference evidence="3" key="2">
    <citation type="submission" date="2015-01" db="EMBL/GenBank/DDBJ databases">
        <title>Evolutionary Origins and Diversification of the Mycorrhizal Mutualists.</title>
        <authorList>
            <consortium name="DOE Joint Genome Institute"/>
            <consortium name="Mycorrhizal Genomics Consortium"/>
            <person name="Kohler A."/>
            <person name="Kuo A."/>
            <person name="Nagy L.G."/>
            <person name="Floudas D."/>
            <person name="Copeland A."/>
            <person name="Barry K.W."/>
            <person name="Cichocki N."/>
            <person name="Veneault-Fourrey C."/>
            <person name="LaButti K."/>
            <person name="Lindquist E.A."/>
            <person name="Lipzen A."/>
            <person name="Lundell T."/>
            <person name="Morin E."/>
            <person name="Murat C."/>
            <person name="Riley R."/>
            <person name="Ohm R."/>
            <person name="Sun H."/>
            <person name="Tunlid A."/>
            <person name="Henrissat B."/>
            <person name="Grigoriev I.V."/>
            <person name="Hibbett D.S."/>
            <person name="Martin F."/>
        </authorList>
    </citation>
    <scope>NUCLEOTIDE SEQUENCE [LARGE SCALE GENOMIC DNA]</scope>
    <source>
        <strain evidence="3">Ve08.2h10</strain>
    </source>
</reference>
<dbReference type="InParanoid" id="A0A0D0CMW6"/>
<dbReference type="AlphaFoldDB" id="A0A0D0CMW6"/>
<name>A0A0D0CMW6_9AGAM</name>
<accession>A0A0D0CMW6</accession>
<dbReference type="HOGENOM" id="CLU_2134314_0_0_1"/>
<evidence type="ECO:0000313" key="3">
    <source>
        <dbReference type="Proteomes" id="UP000054538"/>
    </source>
</evidence>
<evidence type="ECO:0000313" key="2">
    <source>
        <dbReference type="EMBL" id="KIK76658.1"/>
    </source>
</evidence>
<gene>
    <name evidence="2" type="ORF">PAXRUDRAFT_18042</name>
</gene>
<feature type="region of interest" description="Disordered" evidence="1">
    <location>
        <begin position="60"/>
        <end position="104"/>
    </location>
</feature>
<protein>
    <submittedName>
        <fullName evidence="2">Unplaced genomic scaffold scaffold_2541, whole genome shotgun sequence</fullName>
    </submittedName>
</protein>
<reference evidence="2 3" key="1">
    <citation type="submission" date="2014-04" db="EMBL/GenBank/DDBJ databases">
        <authorList>
            <consortium name="DOE Joint Genome Institute"/>
            <person name="Kuo A."/>
            <person name="Kohler A."/>
            <person name="Jargeat P."/>
            <person name="Nagy L.G."/>
            <person name="Floudas D."/>
            <person name="Copeland A."/>
            <person name="Barry K.W."/>
            <person name="Cichocki N."/>
            <person name="Veneault-Fourrey C."/>
            <person name="LaButti K."/>
            <person name="Lindquist E.A."/>
            <person name="Lipzen A."/>
            <person name="Lundell T."/>
            <person name="Morin E."/>
            <person name="Murat C."/>
            <person name="Sun H."/>
            <person name="Tunlid A."/>
            <person name="Henrissat B."/>
            <person name="Grigoriev I.V."/>
            <person name="Hibbett D.S."/>
            <person name="Martin F."/>
            <person name="Nordberg H.P."/>
            <person name="Cantor M.N."/>
            <person name="Hua S.X."/>
        </authorList>
    </citation>
    <scope>NUCLEOTIDE SEQUENCE [LARGE SCALE GENOMIC DNA]</scope>
    <source>
        <strain evidence="2 3">Ve08.2h10</strain>
    </source>
</reference>
<evidence type="ECO:0000256" key="1">
    <source>
        <dbReference type="SAM" id="MobiDB-lite"/>
    </source>
</evidence>
<dbReference type="EMBL" id="KN827363">
    <property type="protein sequence ID" value="KIK76658.1"/>
    <property type="molecule type" value="Genomic_DNA"/>
</dbReference>
<organism evidence="2 3">
    <name type="scientific">Paxillus rubicundulus Ve08.2h10</name>
    <dbReference type="NCBI Taxonomy" id="930991"/>
    <lineage>
        <taxon>Eukaryota</taxon>
        <taxon>Fungi</taxon>
        <taxon>Dikarya</taxon>
        <taxon>Basidiomycota</taxon>
        <taxon>Agaricomycotina</taxon>
        <taxon>Agaricomycetes</taxon>
        <taxon>Agaricomycetidae</taxon>
        <taxon>Boletales</taxon>
        <taxon>Paxilineae</taxon>
        <taxon>Paxillaceae</taxon>
        <taxon>Paxillus</taxon>
    </lineage>
</organism>
<sequence>MTSTTVPPPNVTASLPSSSISVNIPSLINNTKIDAENLLHVENPVCPQMNFPFLIFQTHPPYGQEAQPTNGSPPTPSFPPSSKYSKPTEIKSVPSLLHSGQGGQGLLLTRWYI</sequence>
<dbReference type="Proteomes" id="UP000054538">
    <property type="component" value="Unassembled WGS sequence"/>
</dbReference>